<dbReference type="AlphaFoldDB" id="A0A0F9HPS8"/>
<feature type="non-terminal residue" evidence="1">
    <location>
        <position position="173"/>
    </location>
</feature>
<reference evidence="1" key="1">
    <citation type="journal article" date="2015" name="Nature">
        <title>Complex archaea that bridge the gap between prokaryotes and eukaryotes.</title>
        <authorList>
            <person name="Spang A."/>
            <person name="Saw J.H."/>
            <person name="Jorgensen S.L."/>
            <person name="Zaremba-Niedzwiedzka K."/>
            <person name="Martijn J."/>
            <person name="Lind A.E."/>
            <person name="van Eijk R."/>
            <person name="Schleper C."/>
            <person name="Guy L."/>
            <person name="Ettema T.J."/>
        </authorList>
    </citation>
    <scope>NUCLEOTIDE SEQUENCE</scope>
</reference>
<organism evidence="1">
    <name type="scientific">marine sediment metagenome</name>
    <dbReference type="NCBI Taxonomy" id="412755"/>
    <lineage>
        <taxon>unclassified sequences</taxon>
        <taxon>metagenomes</taxon>
        <taxon>ecological metagenomes</taxon>
    </lineage>
</organism>
<protein>
    <submittedName>
        <fullName evidence="1">Uncharacterized protein</fullName>
    </submittedName>
</protein>
<proteinExistence type="predicted"/>
<gene>
    <name evidence="1" type="ORF">LCGC14_2038040</name>
</gene>
<accession>A0A0F9HPS8</accession>
<sequence>MNEINPSDAMWRMLLDEDVLTQKRGEAEKKYRDLTGEQIKGLRCRAKTDLMFLAGGCLEYDLLSVPFHGHLAQWLYEVRYERYKMTLLARDHYKSTLLTIADSIQMSLPNDAGVDYYPYTLGPDIKILIAHEVRESASRFLYELTKAYREKPLMLALFPELIPSPRVQRMNKW</sequence>
<dbReference type="EMBL" id="LAZR01023842">
    <property type="protein sequence ID" value="KKL77127.1"/>
    <property type="molecule type" value="Genomic_DNA"/>
</dbReference>
<name>A0A0F9HPS8_9ZZZZ</name>
<comment type="caution">
    <text evidence="1">The sequence shown here is derived from an EMBL/GenBank/DDBJ whole genome shotgun (WGS) entry which is preliminary data.</text>
</comment>
<evidence type="ECO:0000313" key="1">
    <source>
        <dbReference type="EMBL" id="KKL77127.1"/>
    </source>
</evidence>